<comment type="caution">
    <text evidence="4">The sequence shown here is derived from an EMBL/GenBank/DDBJ whole genome shotgun (WGS) entry which is preliminary data.</text>
</comment>
<dbReference type="Proteomes" id="UP001215503">
    <property type="component" value="Unassembled WGS sequence"/>
</dbReference>
<evidence type="ECO:0000313" key="4">
    <source>
        <dbReference type="EMBL" id="MDF2096571.1"/>
    </source>
</evidence>
<dbReference type="RefSeq" id="WP_275823132.1">
    <property type="nucleotide sequence ID" value="NZ_JARHUD010000006.1"/>
</dbReference>
<evidence type="ECO:0000259" key="3">
    <source>
        <dbReference type="SMART" id="SM00822"/>
    </source>
</evidence>
<sequence length="256" mass="27030">MFSPENFSLQGRRALVIGGAGGIGLALARGFVASGATVLLAGRDEAKLQRGESELGQVGAGPFVYTVDARSVSALETLAETVEREHGGLDILINCQGTTAIKPALELSESEWDAIIDTNLKSAFFACLAFGRRMLAHQRGAIINITSLAAHYGWANAAAYSASKMGLSGITQSLAAEWGEQGVRVNAIAPGFFMTDLNRERMPEARKEEARKRAAMKRMGELDELVGAAVYLASDASAFVNGTTLRVDGGYLSSGI</sequence>
<dbReference type="PANTHER" id="PTHR42760:SF115">
    <property type="entry name" value="3-OXOACYL-[ACYL-CARRIER-PROTEIN] REDUCTASE FABG"/>
    <property type="match status" value="1"/>
</dbReference>
<keyword evidence="2" id="KW-0560">Oxidoreductase</keyword>
<dbReference type="PANTHER" id="PTHR42760">
    <property type="entry name" value="SHORT-CHAIN DEHYDROGENASES/REDUCTASES FAMILY MEMBER"/>
    <property type="match status" value="1"/>
</dbReference>
<name>A0ABT5YNM3_9PROT</name>
<dbReference type="PRINTS" id="PR00081">
    <property type="entry name" value="GDHRDH"/>
</dbReference>
<keyword evidence="5" id="KW-1185">Reference proteome</keyword>
<dbReference type="Gene3D" id="3.40.50.720">
    <property type="entry name" value="NAD(P)-binding Rossmann-like Domain"/>
    <property type="match status" value="1"/>
</dbReference>
<protein>
    <submittedName>
        <fullName evidence="4">SDR family oxidoreductase</fullName>
    </submittedName>
</protein>
<dbReference type="PRINTS" id="PR00080">
    <property type="entry name" value="SDRFAMILY"/>
</dbReference>
<dbReference type="InterPro" id="IPR057326">
    <property type="entry name" value="KR_dom"/>
</dbReference>
<gene>
    <name evidence="4" type="ORF">P2G67_11335</name>
</gene>
<comment type="similarity">
    <text evidence="1">Belongs to the short-chain dehydrogenases/reductases (SDR) family.</text>
</comment>
<dbReference type="SMART" id="SM00822">
    <property type="entry name" value="PKS_KR"/>
    <property type="match status" value="1"/>
</dbReference>
<evidence type="ECO:0000313" key="5">
    <source>
        <dbReference type="Proteomes" id="UP001215503"/>
    </source>
</evidence>
<feature type="domain" description="Ketoreductase" evidence="3">
    <location>
        <begin position="12"/>
        <end position="191"/>
    </location>
</feature>
<dbReference type="PROSITE" id="PS00061">
    <property type="entry name" value="ADH_SHORT"/>
    <property type="match status" value="1"/>
</dbReference>
<evidence type="ECO:0000256" key="1">
    <source>
        <dbReference type="ARBA" id="ARBA00006484"/>
    </source>
</evidence>
<dbReference type="EMBL" id="JARHUD010000006">
    <property type="protein sequence ID" value="MDF2096571.1"/>
    <property type="molecule type" value="Genomic_DNA"/>
</dbReference>
<reference evidence="4 5" key="1">
    <citation type="submission" date="2023-03" db="EMBL/GenBank/DDBJ databases">
        <title>Fodinicurvata sp. CAU 1616 isolated from sea sendiment.</title>
        <authorList>
            <person name="Kim W."/>
        </authorList>
    </citation>
    <scope>NUCLEOTIDE SEQUENCE [LARGE SCALE GENOMIC DNA]</scope>
    <source>
        <strain evidence="4 5">CAU 1616</strain>
    </source>
</reference>
<dbReference type="Pfam" id="PF13561">
    <property type="entry name" value="adh_short_C2"/>
    <property type="match status" value="1"/>
</dbReference>
<dbReference type="InterPro" id="IPR020904">
    <property type="entry name" value="Sc_DH/Rdtase_CS"/>
</dbReference>
<dbReference type="InterPro" id="IPR002347">
    <property type="entry name" value="SDR_fam"/>
</dbReference>
<organism evidence="4 5">
    <name type="scientific">Aquibaculum arenosum</name>
    <dbReference type="NCBI Taxonomy" id="3032591"/>
    <lineage>
        <taxon>Bacteria</taxon>
        <taxon>Pseudomonadati</taxon>
        <taxon>Pseudomonadota</taxon>
        <taxon>Alphaproteobacteria</taxon>
        <taxon>Rhodospirillales</taxon>
        <taxon>Rhodovibrionaceae</taxon>
        <taxon>Aquibaculum</taxon>
    </lineage>
</organism>
<proteinExistence type="inferred from homology"/>
<evidence type="ECO:0000256" key="2">
    <source>
        <dbReference type="ARBA" id="ARBA00023002"/>
    </source>
</evidence>
<accession>A0ABT5YNM3</accession>
<dbReference type="SUPFAM" id="SSF51735">
    <property type="entry name" value="NAD(P)-binding Rossmann-fold domains"/>
    <property type="match status" value="1"/>
</dbReference>
<dbReference type="InterPro" id="IPR036291">
    <property type="entry name" value="NAD(P)-bd_dom_sf"/>
</dbReference>